<organism evidence="1 2">
    <name type="scientific">Stieleria varia</name>
    <dbReference type="NCBI Taxonomy" id="2528005"/>
    <lineage>
        <taxon>Bacteria</taxon>
        <taxon>Pseudomonadati</taxon>
        <taxon>Planctomycetota</taxon>
        <taxon>Planctomycetia</taxon>
        <taxon>Pirellulales</taxon>
        <taxon>Pirellulaceae</taxon>
        <taxon>Stieleria</taxon>
    </lineage>
</organism>
<name>A0A5C6A568_9BACT</name>
<protein>
    <submittedName>
        <fullName evidence="1">Uncharacterized protein</fullName>
    </submittedName>
</protein>
<evidence type="ECO:0000313" key="1">
    <source>
        <dbReference type="EMBL" id="TWT94619.1"/>
    </source>
</evidence>
<keyword evidence="2" id="KW-1185">Reference proteome</keyword>
<proteinExistence type="predicted"/>
<evidence type="ECO:0000313" key="2">
    <source>
        <dbReference type="Proteomes" id="UP000320176"/>
    </source>
</evidence>
<sequence length="135" mass="15196">MYEDEIKFDQFLFEMDDVLDVFIADAESEGVHLDYSLESLAGVEQILLSDASDDLTLENRAARYVGEVFRRFAGGTWCLCQKGPKYLFDNLPVIEGHSSSPVEFCPISLVRLFKIRKRCGMIQKAIESNANSSSS</sequence>
<dbReference type="RefSeq" id="WP_146522445.1">
    <property type="nucleotide sequence ID" value="NZ_CP151726.1"/>
</dbReference>
<gene>
    <name evidence="1" type="ORF">Pla52n_54400</name>
</gene>
<comment type="caution">
    <text evidence="1">The sequence shown here is derived from an EMBL/GenBank/DDBJ whole genome shotgun (WGS) entry which is preliminary data.</text>
</comment>
<dbReference type="Proteomes" id="UP000320176">
    <property type="component" value="Unassembled WGS sequence"/>
</dbReference>
<accession>A0A5C6A568</accession>
<dbReference type="OrthoDB" id="8779193at2"/>
<dbReference type="EMBL" id="SJPN01000007">
    <property type="protein sequence ID" value="TWT94619.1"/>
    <property type="molecule type" value="Genomic_DNA"/>
</dbReference>
<reference evidence="1 2" key="1">
    <citation type="submission" date="2019-02" db="EMBL/GenBank/DDBJ databases">
        <title>Deep-cultivation of Planctomycetes and their phenomic and genomic characterization uncovers novel biology.</title>
        <authorList>
            <person name="Wiegand S."/>
            <person name="Jogler M."/>
            <person name="Boedeker C."/>
            <person name="Pinto D."/>
            <person name="Vollmers J."/>
            <person name="Rivas-Marin E."/>
            <person name="Kohn T."/>
            <person name="Peeters S.H."/>
            <person name="Heuer A."/>
            <person name="Rast P."/>
            <person name="Oberbeckmann S."/>
            <person name="Bunk B."/>
            <person name="Jeske O."/>
            <person name="Meyerdierks A."/>
            <person name="Storesund J.E."/>
            <person name="Kallscheuer N."/>
            <person name="Luecker S."/>
            <person name="Lage O.M."/>
            <person name="Pohl T."/>
            <person name="Merkel B.J."/>
            <person name="Hornburger P."/>
            <person name="Mueller R.-W."/>
            <person name="Bruemmer F."/>
            <person name="Labrenz M."/>
            <person name="Spormann A.M."/>
            <person name="Op Den Camp H."/>
            <person name="Overmann J."/>
            <person name="Amann R."/>
            <person name="Jetten M.S.M."/>
            <person name="Mascher T."/>
            <person name="Medema M.H."/>
            <person name="Devos D.P."/>
            <person name="Kaster A.-K."/>
            <person name="Ovreas L."/>
            <person name="Rohde M."/>
            <person name="Galperin M.Y."/>
            <person name="Jogler C."/>
        </authorList>
    </citation>
    <scope>NUCLEOTIDE SEQUENCE [LARGE SCALE GENOMIC DNA]</scope>
    <source>
        <strain evidence="1 2">Pla52n</strain>
    </source>
</reference>
<dbReference type="AlphaFoldDB" id="A0A5C6A568"/>